<accession>A0ABY1S5B4</accession>
<dbReference type="InterPro" id="IPR000888">
    <property type="entry name" value="RmlC-like"/>
</dbReference>
<dbReference type="Gene3D" id="2.60.120.10">
    <property type="entry name" value="Jelly Rolls"/>
    <property type="match status" value="1"/>
</dbReference>
<reference evidence="1 2" key="1">
    <citation type="submission" date="2017-05" db="EMBL/GenBank/DDBJ databases">
        <authorList>
            <person name="Varghese N."/>
            <person name="Submissions S."/>
        </authorList>
    </citation>
    <scope>NUCLEOTIDE SEQUENCE [LARGE SCALE GENOMIC DNA]</scope>
    <source>
        <strain evidence="1 2">MACB1020</strain>
    </source>
</reference>
<gene>
    <name evidence="1" type="ORF">SAMN05216240_0204</name>
</gene>
<dbReference type="Proteomes" id="UP000196803">
    <property type="component" value="Unassembled WGS sequence"/>
</dbReference>
<protein>
    <submittedName>
        <fullName evidence="1">dTDP-4-dehydrorhamnose 3,5-epimerase</fullName>
    </submittedName>
</protein>
<evidence type="ECO:0000313" key="2">
    <source>
        <dbReference type="Proteomes" id="UP000196803"/>
    </source>
</evidence>
<dbReference type="PANTHER" id="PTHR21047:SF2">
    <property type="entry name" value="THYMIDINE DIPHOSPHO-4-KETO-RHAMNOSE 3,5-EPIMERASE"/>
    <property type="match status" value="1"/>
</dbReference>
<dbReference type="Pfam" id="PF00908">
    <property type="entry name" value="dTDP_sugar_isom"/>
    <property type="match status" value="1"/>
</dbReference>
<dbReference type="InterPro" id="IPR014710">
    <property type="entry name" value="RmlC-like_jellyroll"/>
</dbReference>
<proteinExistence type="predicted"/>
<evidence type="ECO:0000313" key="1">
    <source>
        <dbReference type="EMBL" id="SMR91010.1"/>
    </source>
</evidence>
<dbReference type="EMBL" id="FXXC01000001">
    <property type="protein sequence ID" value="SMR91010.1"/>
    <property type="molecule type" value="Genomic_DNA"/>
</dbReference>
<comment type="caution">
    <text evidence="1">The sequence shown here is derived from an EMBL/GenBank/DDBJ whole genome shotgun (WGS) entry which is preliminary data.</text>
</comment>
<organism evidence="1 2">
    <name type="scientific">Caldicellulosiruptor bescii</name>
    <name type="common">Anaerocellum thermophilum</name>
    <dbReference type="NCBI Taxonomy" id="31899"/>
    <lineage>
        <taxon>Bacteria</taxon>
        <taxon>Bacillati</taxon>
        <taxon>Bacillota</taxon>
        <taxon>Bacillota incertae sedis</taxon>
        <taxon>Caldicellulosiruptorales</taxon>
        <taxon>Caldicellulosiruptoraceae</taxon>
        <taxon>Caldicellulosiruptor</taxon>
    </lineage>
</organism>
<dbReference type="InterPro" id="IPR011051">
    <property type="entry name" value="RmlC_Cupin_sf"/>
</dbReference>
<keyword evidence="2" id="KW-1185">Reference proteome</keyword>
<dbReference type="SUPFAM" id="SSF51182">
    <property type="entry name" value="RmlC-like cupins"/>
    <property type="match status" value="1"/>
</dbReference>
<dbReference type="GeneID" id="31771430"/>
<sequence>MELIEGVKVKRLEKFADDRGFFMEILRDEDGFLEKFGQASMSLTYPGVIKAFHYHKLQDDVWFFPKGNAQVVLYDLRPDSPTYKKTNVFYMGEHNPIVLLIPRMVAHGYRVLGNEPAIIVYFTTEHYNRENPDEYRIPWDDKEINFDWTTKFR</sequence>
<dbReference type="PANTHER" id="PTHR21047">
    <property type="entry name" value="DTDP-6-DEOXY-D-GLUCOSE-3,5 EPIMERASE"/>
    <property type="match status" value="1"/>
</dbReference>
<dbReference type="RefSeq" id="WP_012660727.1">
    <property type="nucleotide sequence ID" value="NZ_FUZJ01000001.1"/>
</dbReference>
<name>A0ABY1S5B4_CALBS</name>